<dbReference type="Pfam" id="PF01381">
    <property type="entry name" value="HTH_3"/>
    <property type="match status" value="1"/>
</dbReference>
<dbReference type="CDD" id="cd00093">
    <property type="entry name" value="HTH_XRE"/>
    <property type="match status" value="1"/>
</dbReference>
<comment type="caution">
    <text evidence="2">The sequence shown here is derived from an EMBL/GenBank/DDBJ whole genome shotgun (WGS) entry which is preliminary data.</text>
</comment>
<evidence type="ECO:0000313" key="3">
    <source>
        <dbReference type="Proteomes" id="UP000600214"/>
    </source>
</evidence>
<dbReference type="Gene3D" id="1.10.260.40">
    <property type="entry name" value="lambda repressor-like DNA-binding domains"/>
    <property type="match status" value="1"/>
</dbReference>
<dbReference type="EMBL" id="BMIA01000009">
    <property type="protein sequence ID" value="GGH55671.1"/>
    <property type="molecule type" value="Genomic_DNA"/>
</dbReference>
<dbReference type="InterPro" id="IPR001387">
    <property type="entry name" value="Cro/C1-type_HTH"/>
</dbReference>
<reference evidence="3" key="1">
    <citation type="journal article" date="2019" name="Int. J. Syst. Evol. Microbiol.">
        <title>The Global Catalogue of Microorganisms (GCM) 10K type strain sequencing project: providing services to taxonomists for standard genome sequencing and annotation.</title>
        <authorList>
            <consortium name="The Broad Institute Genomics Platform"/>
            <consortium name="The Broad Institute Genome Sequencing Center for Infectious Disease"/>
            <person name="Wu L."/>
            <person name="Ma J."/>
        </authorList>
    </citation>
    <scope>NUCLEOTIDE SEQUENCE [LARGE SCALE GENOMIC DNA]</scope>
    <source>
        <strain evidence="3">CGMCC 1.15288</strain>
    </source>
</reference>
<evidence type="ECO:0000259" key="1">
    <source>
        <dbReference type="PROSITE" id="PS50943"/>
    </source>
</evidence>
<dbReference type="PROSITE" id="PS50943">
    <property type="entry name" value="HTH_CROC1"/>
    <property type="match status" value="1"/>
</dbReference>
<dbReference type="RefSeq" id="WP_188939348.1">
    <property type="nucleotide sequence ID" value="NZ_BMIA01000009.1"/>
</dbReference>
<keyword evidence="3" id="KW-1185">Reference proteome</keyword>
<name>A0ABQ1ZCZ7_9BACT</name>
<dbReference type="InterPro" id="IPR010982">
    <property type="entry name" value="Lambda_DNA-bd_dom_sf"/>
</dbReference>
<gene>
    <name evidence="2" type="ORF">GCM10007423_63460</name>
</gene>
<sequence length="220" mass="25466">MNNEALEQEIATKIKRLRKQADISQEEMAEIIGYNPKVVSAIEEGQRSLGLKTLIKWADAVNKKLIVDFNSRLTIKSFLDEIEQINDLMYPIFERTKVAKLIGVKWDTLVRRMGSKSISPNDMAVIVDFYAEQIGREKADRMKYILTEKYELIERLTTERLKGMGIPFTELSKYSNINYNIIMNVVNGRELWGVANLKKISDYLEHLSTLKFLDNERNIA</sequence>
<accession>A0ABQ1ZCZ7</accession>
<protein>
    <recommendedName>
        <fullName evidence="1">HTH cro/C1-type domain-containing protein</fullName>
    </recommendedName>
</protein>
<organism evidence="2 3">
    <name type="scientific">Dyadobacter endophyticus</name>
    <dbReference type="NCBI Taxonomy" id="1749036"/>
    <lineage>
        <taxon>Bacteria</taxon>
        <taxon>Pseudomonadati</taxon>
        <taxon>Bacteroidota</taxon>
        <taxon>Cytophagia</taxon>
        <taxon>Cytophagales</taxon>
        <taxon>Spirosomataceae</taxon>
        <taxon>Dyadobacter</taxon>
    </lineage>
</organism>
<evidence type="ECO:0000313" key="2">
    <source>
        <dbReference type="EMBL" id="GGH55671.1"/>
    </source>
</evidence>
<feature type="domain" description="HTH cro/C1-type" evidence="1">
    <location>
        <begin position="14"/>
        <end position="69"/>
    </location>
</feature>
<dbReference type="SMART" id="SM00530">
    <property type="entry name" value="HTH_XRE"/>
    <property type="match status" value="1"/>
</dbReference>
<dbReference type="Proteomes" id="UP000600214">
    <property type="component" value="Unassembled WGS sequence"/>
</dbReference>
<dbReference type="SUPFAM" id="SSF47413">
    <property type="entry name" value="lambda repressor-like DNA-binding domains"/>
    <property type="match status" value="1"/>
</dbReference>
<proteinExistence type="predicted"/>